<dbReference type="RefSeq" id="WP_185244952.1">
    <property type="nucleotide sequence ID" value="NZ_AP023213.1"/>
</dbReference>
<gene>
    <name evidence="1" type="ORF">GEOBRER4_n1648</name>
</gene>
<sequence length="230" mass="26153">MNEIVTLQHRQAVTSSLTVANVFRKQHKDVIRAIDNLVADLENEGISQRNFAPREYTDERGKTWPMYEMNRDGFSLLAMGFTGKKALGFKLKYIDAFNHMERLLLNQQNLSWQEQRDGNKIGRRAETDALAEFVDYATAQGSQSARFYYANVTNMTYKALNLVKQSGPQSLRDSIDTMQLSFLTSAEYLIRDVMQTGMAAGIQYRDIFQQAKDAVTAYAATLPGQRLLRA</sequence>
<reference evidence="1 2" key="1">
    <citation type="submission" date="2020-06" db="EMBL/GenBank/DDBJ databases">
        <title>Interaction of electrochemicaly active bacteria, Geobacter bremensis R4 on different carbon anode.</title>
        <authorList>
            <person name="Meng L."/>
            <person name="Yoshida N."/>
        </authorList>
    </citation>
    <scope>NUCLEOTIDE SEQUENCE [LARGE SCALE GENOMIC DNA]</scope>
    <source>
        <strain evidence="1 2">R4</strain>
    </source>
</reference>
<dbReference type="NCBIfam" id="TIGR02681">
    <property type="entry name" value="phage_pRha"/>
    <property type="match status" value="1"/>
</dbReference>
<protein>
    <submittedName>
        <fullName evidence="1">Phage antirepressor</fullName>
    </submittedName>
</protein>
<evidence type="ECO:0000313" key="2">
    <source>
        <dbReference type="Proteomes" id="UP000515472"/>
    </source>
</evidence>
<organism evidence="1 2">
    <name type="scientific">Citrifermentans bremense</name>
    <dbReference type="NCBI Taxonomy" id="60035"/>
    <lineage>
        <taxon>Bacteria</taxon>
        <taxon>Pseudomonadati</taxon>
        <taxon>Thermodesulfobacteriota</taxon>
        <taxon>Desulfuromonadia</taxon>
        <taxon>Geobacterales</taxon>
        <taxon>Geobacteraceae</taxon>
        <taxon>Citrifermentans</taxon>
    </lineage>
</organism>
<keyword evidence="2" id="KW-1185">Reference proteome</keyword>
<dbReference type="Proteomes" id="UP000515472">
    <property type="component" value="Chromosome"/>
</dbReference>
<dbReference type="Pfam" id="PF09669">
    <property type="entry name" value="Phage_pRha"/>
    <property type="match status" value="1"/>
</dbReference>
<dbReference type="KEGG" id="gbn:GEOBRER4_15830"/>
<name>A0A6S6LZ30_9BACT</name>
<dbReference type="EMBL" id="AP023213">
    <property type="protein sequence ID" value="BCG46833.1"/>
    <property type="molecule type" value="Genomic_DNA"/>
</dbReference>
<accession>A0A6S6LZ30</accession>
<dbReference type="AlphaFoldDB" id="A0A6S6LZ30"/>
<evidence type="ECO:0000313" key="1">
    <source>
        <dbReference type="EMBL" id="BCG46833.1"/>
    </source>
</evidence>
<dbReference type="InterPro" id="IPR014054">
    <property type="entry name" value="Phage_regulatory_Rha"/>
</dbReference>
<proteinExistence type="predicted"/>